<dbReference type="InterPro" id="IPR036097">
    <property type="entry name" value="HisK_dim/P_sf"/>
</dbReference>
<comment type="catalytic activity">
    <reaction evidence="1">
        <text>ATP + protein L-histidine = ADP + protein N-phospho-L-histidine.</text>
        <dbReference type="EC" id="2.7.13.3"/>
    </reaction>
</comment>
<dbReference type="Proteomes" id="UP001216390">
    <property type="component" value="Chromosome"/>
</dbReference>
<name>A0AAF0BUL7_9ACTN</name>
<keyword evidence="5" id="KW-1133">Transmembrane helix</keyword>
<dbReference type="AlphaFoldDB" id="A0AAF0BUL7"/>
<dbReference type="KEGG" id="ima:PO878_17080"/>
<evidence type="ECO:0000256" key="1">
    <source>
        <dbReference type="ARBA" id="ARBA00000085"/>
    </source>
</evidence>
<sequence>METVLAPSTEPGPPRQRTTTDGRPSPEEPTLTENERTRHDRTPLVAPLAVAGVGILLTVVLALGGHVAPGNALPVAVVGAAVGVLVAVATTYLLHRARRSPSEGERSTTLAESRRDLVAWVSDDLRTPLARLQATAEALEDGAIHQPAEVAAAVATMHEDMEHVRGLLTDLRELSHPDAVAATAVPALARIAAAGRADAAPTPTPRDLVGSACTFDVAFRSGPGALGVRDVGPGPPR</sequence>
<keyword evidence="7" id="KW-0418">Kinase</keyword>
<keyword evidence="7" id="KW-0808">Transferase</keyword>
<dbReference type="InterPro" id="IPR003661">
    <property type="entry name" value="HisK_dim/P_dom"/>
</dbReference>
<evidence type="ECO:0000256" key="3">
    <source>
        <dbReference type="ARBA" id="ARBA00012438"/>
    </source>
</evidence>
<dbReference type="EC" id="2.7.13.3" evidence="3"/>
<feature type="transmembrane region" description="Helical" evidence="5">
    <location>
        <begin position="73"/>
        <end position="94"/>
    </location>
</feature>
<dbReference type="SMART" id="SM00388">
    <property type="entry name" value="HisKA"/>
    <property type="match status" value="1"/>
</dbReference>
<dbReference type="Gene3D" id="1.10.287.130">
    <property type="match status" value="1"/>
</dbReference>
<proteinExistence type="predicted"/>
<evidence type="ECO:0000256" key="4">
    <source>
        <dbReference type="SAM" id="MobiDB-lite"/>
    </source>
</evidence>
<keyword evidence="5" id="KW-0472">Membrane</keyword>
<protein>
    <recommendedName>
        <fullName evidence="3">histidine kinase</fullName>
        <ecNumber evidence="3">2.7.13.3</ecNumber>
    </recommendedName>
</protein>
<dbReference type="GO" id="GO:0005886">
    <property type="term" value="C:plasma membrane"/>
    <property type="evidence" value="ECO:0007669"/>
    <property type="project" value="UniProtKB-SubCell"/>
</dbReference>
<feature type="region of interest" description="Disordered" evidence="4">
    <location>
        <begin position="1"/>
        <end position="40"/>
    </location>
</feature>
<gene>
    <name evidence="7" type="ORF">PO878_17080</name>
</gene>
<keyword evidence="5" id="KW-0812">Transmembrane</keyword>
<evidence type="ECO:0000259" key="6">
    <source>
        <dbReference type="SMART" id="SM00388"/>
    </source>
</evidence>
<evidence type="ECO:0000313" key="7">
    <source>
        <dbReference type="EMBL" id="WCO66218.1"/>
    </source>
</evidence>
<evidence type="ECO:0000256" key="5">
    <source>
        <dbReference type="SAM" id="Phobius"/>
    </source>
</evidence>
<reference evidence="7" key="1">
    <citation type="submission" date="2023-01" db="EMBL/GenBank/DDBJ databases">
        <title>The diversity of Class Acidimicrobiia in South China Sea sediment environments and the proposal of Iamia marina sp. nov., a novel species of the genus Iamia.</title>
        <authorList>
            <person name="He Y."/>
            <person name="Tian X."/>
        </authorList>
    </citation>
    <scope>NUCLEOTIDE SEQUENCE</scope>
    <source>
        <strain evidence="7">DSM 19957</strain>
    </source>
</reference>
<dbReference type="SUPFAM" id="SSF47384">
    <property type="entry name" value="Homodimeric domain of signal transducing histidine kinase"/>
    <property type="match status" value="1"/>
</dbReference>
<organism evidence="7 8">
    <name type="scientific">Iamia majanohamensis</name>
    <dbReference type="NCBI Taxonomy" id="467976"/>
    <lineage>
        <taxon>Bacteria</taxon>
        <taxon>Bacillati</taxon>
        <taxon>Actinomycetota</taxon>
        <taxon>Acidimicrobiia</taxon>
        <taxon>Acidimicrobiales</taxon>
        <taxon>Iamiaceae</taxon>
        <taxon>Iamia</taxon>
    </lineage>
</organism>
<evidence type="ECO:0000313" key="8">
    <source>
        <dbReference type="Proteomes" id="UP001216390"/>
    </source>
</evidence>
<dbReference type="Pfam" id="PF00512">
    <property type="entry name" value="HisKA"/>
    <property type="match status" value="1"/>
</dbReference>
<feature type="transmembrane region" description="Helical" evidence="5">
    <location>
        <begin position="44"/>
        <end position="67"/>
    </location>
</feature>
<dbReference type="RefSeq" id="WP_272735742.1">
    <property type="nucleotide sequence ID" value="NZ_CP116942.1"/>
</dbReference>
<dbReference type="GO" id="GO:0000155">
    <property type="term" value="F:phosphorelay sensor kinase activity"/>
    <property type="evidence" value="ECO:0007669"/>
    <property type="project" value="InterPro"/>
</dbReference>
<comment type="subcellular location">
    <subcellularLocation>
        <location evidence="2">Cell membrane</location>
    </subcellularLocation>
</comment>
<dbReference type="CDD" id="cd00082">
    <property type="entry name" value="HisKA"/>
    <property type="match status" value="1"/>
</dbReference>
<evidence type="ECO:0000256" key="2">
    <source>
        <dbReference type="ARBA" id="ARBA00004236"/>
    </source>
</evidence>
<dbReference type="EMBL" id="CP116942">
    <property type="protein sequence ID" value="WCO66218.1"/>
    <property type="molecule type" value="Genomic_DNA"/>
</dbReference>
<accession>A0AAF0BUL7</accession>
<keyword evidence="8" id="KW-1185">Reference proteome</keyword>
<feature type="domain" description="Signal transduction histidine kinase dimerisation/phosphoacceptor" evidence="6">
    <location>
        <begin position="113"/>
        <end position="180"/>
    </location>
</feature>